<reference evidence="1 2" key="1">
    <citation type="submission" date="2020-01" db="EMBL/GenBank/DDBJ databases">
        <authorList>
            <consortium name="DOE Joint Genome Institute"/>
            <person name="Haridas S."/>
            <person name="Albert R."/>
            <person name="Binder M."/>
            <person name="Bloem J."/>
            <person name="Labutti K."/>
            <person name="Salamov A."/>
            <person name="Andreopoulos B."/>
            <person name="Baker S.E."/>
            <person name="Barry K."/>
            <person name="Bills G."/>
            <person name="Bluhm B.H."/>
            <person name="Cannon C."/>
            <person name="Castanera R."/>
            <person name="Culley D.E."/>
            <person name="Daum C."/>
            <person name="Ezra D."/>
            <person name="Gonzalez J.B."/>
            <person name="Henrissat B."/>
            <person name="Kuo A."/>
            <person name="Liang C."/>
            <person name="Lipzen A."/>
            <person name="Lutzoni F."/>
            <person name="Magnuson J."/>
            <person name="Mondo S."/>
            <person name="Nolan M."/>
            <person name="Ohm R."/>
            <person name="Pangilinan J."/>
            <person name="Park H.-J.H."/>
            <person name="Ramirez L."/>
            <person name="Alfaro M."/>
            <person name="Sun H."/>
            <person name="Tritt A."/>
            <person name="Yoshinaga Y."/>
            <person name="Zwiers L.-H.L."/>
            <person name="Turgeon B.G."/>
            <person name="Goodwin S.B."/>
            <person name="Spatafora J.W."/>
            <person name="Crous P.W."/>
            <person name="Grigoriev I.V."/>
        </authorList>
    </citation>
    <scope>NUCLEOTIDE SEQUENCE [LARGE SCALE GENOMIC DNA]</scope>
    <source>
        <strain evidence="1 2">CBS 611.86</strain>
    </source>
</reference>
<dbReference type="EMBL" id="JAADJZ010000005">
    <property type="protein sequence ID" value="KAF2874681.1"/>
    <property type="molecule type" value="Genomic_DNA"/>
</dbReference>
<evidence type="ECO:0000313" key="1">
    <source>
        <dbReference type="EMBL" id="KAF2874681.1"/>
    </source>
</evidence>
<accession>A0A7C8ME30</accession>
<protein>
    <submittedName>
        <fullName evidence="1">Uncharacterized protein</fullName>
    </submittedName>
</protein>
<sequence length="210" mass="23253">MNERAIIRIARSRVESVVGHCGDRRKKVHRTLVVGGSWGLSGLRGGLLEAGARGWLGRRCGPCAGGGAWWDGCVGFWFWGCTEKRIGVHCQEGTSVVHRHQSIECWPRRIRDSVQPCPRLDSFAWLTCAFVGCVKAVRYPRLSLILIIIPATSDPLFNIIARVGRVPVTHSSTVYKPPPPQLSTISFTPYFARSYVKLFLNARYSCVGSG</sequence>
<gene>
    <name evidence="1" type="ORF">BDV95DRAFT_296806</name>
</gene>
<name>A0A7C8ME30_9PLEO</name>
<comment type="caution">
    <text evidence="1">The sequence shown here is derived from an EMBL/GenBank/DDBJ whole genome shotgun (WGS) entry which is preliminary data.</text>
</comment>
<evidence type="ECO:0000313" key="2">
    <source>
        <dbReference type="Proteomes" id="UP000481861"/>
    </source>
</evidence>
<dbReference type="Proteomes" id="UP000481861">
    <property type="component" value="Unassembled WGS sequence"/>
</dbReference>
<keyword evidence="2" id="KW-1185">Reference proteome</keyword>
<dbReference type="AlphaFoldDB" id="A0A7C8ME30"/>
<proteinExistence type="predicted"/>
<organism evidence="1 2">
    <name type="scientific">Massariosphaeria phaeospora</name>
    <dbReference type="NCBI Taxonomy" id="100035"/>
    <lineage>
        <taxon>Eukaryota</taxon>
        <taxon>Fungi</taxon>
        <taxon>Dikarya</taxon>
        <taxon>Ascomycota</taxon>
        <taxon>Pezizomycotina</taxon>
        <taxon>Dothideomycetes</taxon>
        <taxon>Pleosporomycetidae</taxon>
        <taxon>Pleosporales</taxon>
        <taxon>Pleosporales incertae sedis</taxon>
        <taxon>Massariosphaeria</taxon>
    </lineage>
</organism>